<gene>
    <name evidence="1" type="ORF">B5F24_05050</name>
</gene>
<reference evidence="2" key="1">
    <citation type="submission" date="2017-04" db="EMBL/GenBank/DDBJ databases">
        <title>Function of individual gut microbiota members based on whole genome sequencing of pure cultures obtained from chicken caecum.</title>
        <authorList>
            <person name="Medvecky M."/>
            <person name="Cejkova D."/>
            <person name="Polansky O."/>
            <person name="Karasova D."/>
            <person name="Kubasova T."/>
            <person name="Cizek A."/>
            <person name="Rychlik I."/>
        </authorList>
    </citation>
    <scope>NUCLEOTIDE SEQUENCE [LARGE SCALE GENOMIC DNA]</scope>
    <source>
        <strain evidence="2">An189</strain>
    </source>
</reference>
<name>A0A1Y4JZ95_9BACE</name>
<evidence type="ECO:0000313" key="1">
    <source>
        <dbReference type="EMBL" id="OUP35341.1"/>
    </source>
</evidence>
<proteinExistence type="predicted"/>
<evidence type="ECO:0000313" key="2">
    <source>
        <dbReference type="Proteomes" id="UP000196587"/>
    </source>
</evidence>
<sequence>MNMKTRKVLIDANNLYVQGLIKVINDFMLEEASGYIFTEARLKNKIEKLKAVFPEERKRMAIAGSAPIFGDPTTGLYKLIFKN</sequence>
<protein>
    <submittedName>
        <fullName evidence="1">Uncharacterized protein</fullName>
    </submittedName>
</protein>
<accession>A0A1Y4JZ95</accession>
<organism evidence="1 2">
    <name type="scientific">Bacteroides clarus</name>
    <dbReference type="NCBI Taxonomy" id="626929"/>
    <lineage>
        <taxon>Bacteria</taxon>
        <taxon>Pseudomonadati</taxon>
        <taxon>Bacteroidota</taxon>
        <taxon>Bacteroidia</taxon>
        <taxon>Bacteroidales</taxon>
        <taxon>Bacteroidaceae</taxon>
        <taxon>Bacteroides</taxon>
    </lineage>
</organism>
<comment type="caution">
    <text evidence="1">The sequence shown here is derived from an EMBL/GenBank/DDBJ whole genome shotgun (WGS) entry which is preliminary data.</text>
</comment>
<dbReference type="Proteomes" id="UP000196587">
    <property type="component" value="Unassembled WGS sequence"/>
</dbReference>
<dbReference type="AlphaFoldDB" id="A0A1Y4JZ95"/>
<dbReference type="EMBL" id="NFKE01000003">
    <property type="protein sequence ID" value="OUP35341.1"/>
    <property type="molecule type" value="Genomic_DNA"/>
</dbReference>